<protein>
    <recommendedName>
        <fullName evidence="4">Aminoglycoside phosphotransferase domain-containing protein</fullName>
    </recommendedName>
</protein>
<name>A0ABR4CRF9_9HELO</name>
<organism evidence="2 3">
    <name type="scientific">Oculimacula yallundae</name>
    <dbReference type="NCBI Taxonomy" id="86028"/>
    <lineage>
        <taxon>Eukaryota</taxon>
        <taxon>Fungi</taxon>
        <taxon>Dikarya</taxon>
        <taxon>Ascomycota</taxon>
        <taxon>Pezizomycotina</taxon>
        <taxon>Leotiomycetes</taxon>
        <taxon>Helotiales</taxon>
        <taxon>Ploettnerulaceae</taxon>
        <taxon>Oculimacula</taxon>
    </lineage>
</organism>
<evidence type="ECO:0000313" key="3">
    <source>
        <dbReference type="Proteomes" id="UP001595075"/>
    </source>
</evidence>
<dbReference type="SUPFAM" id="SSF56112">
    <property type="entry name" value="Protein kinase-like (PK-like)"/>
    <property type="match status" value="1"/>
</dbReference>
<comment type="caution">
    <text evidence="2">The sequence shown here is derived from an EMBL/GenBank/DDBJ whole genome shotgun (WGS) entry which is preliminary data.</text>
</comment>
<gene>
    <name evidence="2" type="ORF">VTL71DRAFT_12894</name>
</gene>
<dbReference type="EMBL" id="JAZHXI010000005">
    <property type="protein sequence ID" value="KAL2071659.1"/>
    <property type="molecule type" value="Genomic_DNA"/>
</dbReference>
<keyword evidence="3" id="KW-1185">Reference proteome</keyword>
<evidence type="ECO:0000313" key="2">
    <source>
        <dbReference type="EMBL" id="KAL2071659.1"/>
    </source>
</evidence>
<dbReference type="PANTHER" id="PTHR21310:SF37">
    <property type="entry name" value="AMINOGLYCOSIDE PHOSPHOTRANSFERASE DOMAIN-CONTAINING PROTEIN"/>
    <property type="match status" value="1"/>
</dbReference>
<accession>A0ABR4CRF9</accession>
<sequence>MYKDRQNFDNDAWDKNDDAEEQSQMQFRRKDICRQVEDLVKQKCSKSGTLVSPLIIGGLNIHYRVHLEGEDSSSDVMVRLPWPSASCFPGEKVIYEAATAEYLRLNTSIPASQILYYGHYQKLGPFIILRWIEHRGDMTDALAVPDLDPNLTPVLNLELPVDTLRSLWAKIAVNLLKITKSTFPRIGSLIENDSNFSIAGRPLTQNMSSMTQLAHIPLSIFPSESKTYTTSDEWYEELSTMHLAQLIFQHNDLVSSENDCRNKYVARQLFRRLAKQGRLSTFGFIEDDWSYSSKTGQLKVSAPDKSGPFRLWCDDFRPANVLINSVDEVAAVIDWEFTYAAPVQFALDPPWWLLFETPEMWTSGIEEWSKAYEPQLQIWLDAMEDAEKITAPDLINDVPLSAHMRESWRTGRFWLNYAARKSWAFDAVYWTFLDELFFGKRGRVWLMRSCGRQDWVY</sequence>
<evidence type="ECO:0008006" key="4">
    <source>
        <dbReference type="Google" id="ProtNLM"/>
    </source>
</evidence>
<feature type="compositionally biased region" description="Basic and acidic residues" evidence="1">
    <location>
        <begin position="1"/>
        <end position="16"/>
    </location>
</feature>
<dbReference type="InterPro" id="IPR011009">
    <property type="entry name" value="Kinase-like_dom_sf"/>
</dbReference>
<dbReference type="InterPro" id="IPR051678">
    <property type="entry name" value="AGP_Transferase"/>
</dbReference>
<evidence type="ECO:0000256" key="1">
    <source>
        <dbReference type="SAM" id="MobiDB-lite"/>
    </source>
</evidence>
<feature type="region of interest" description="Disordered" evidence="1">
    <location>
        <begin position="1"/>
        <end position="24"/>
    </location>
</feature>
<dbReference type="PANTHER" id="PTHR21310">
    <property type="entry name" value="AMINOGLYCOSIDE PHOSPHOTRANSFERASE-RELATED-RELATED"/>
    <property type="match status" value="1"/>
</dbReference>
<reference evidence="2 3" key="1">
    <citation type="journal article" date="2024" name="Commun. Biol.">
        <title>Comparative genomic analysis of thermophilic fungi reveals convergent evolutionary adaptations and gene losses.</title>
        <authorList>
            <person name="Steindorff A.S."/>
            <person name="Aguilar-Pontes M.V."/>
            <person name="Robinson A.J."/>
            <person name="Andreopoulos B."/>
            <person name="LaButti K."/>
            <person name="Kuo A."/>
            <person name="Mondo S."/>
            <person name="Riley R."/>
            <person name="Otillar R."/>
            <person name="Haridas S."/>
            <person name="Lipzen A."/>
            <person name="Grimwood J."/>
            <person name="Schmutz J."/>
            <person name="Clum A."/>
            <person name="Reid I.D."/>
            <person name="Moisan M.C."/>
            <person name="Butler G."/>
            <person name="Nguyen T.T.M."/>
            <person name="Dewar K."/>
            <person name="Conant G."/>
            <person name="Drula E."/>
            <person name="Henrissat B."/>
            <person name="Hansel C."/>
            <person name="Singer S."/>
            <person name="Hutchinson M.I."/>
            <person name="de Vries R.P."/>
            <person name="Natvig D.O."/>
            <person name="Powell A.J."/>
            <person name="Tsang A."/>
            <person name="Grigoriev I.V."/>
        </authorList>
    </citation>
    <scope>NUCLEOTIDE SEQUENCE [LARGE SCALE GENOMIC DNA]</scope>
    <source>
        <strain evidence="2 3">CBS 494.80</strain>
    </source>
</reference>
<proteinExistence type="predicted"/>
<dbReference type="Proteomes" id="UP001595075">
    <property type="component" value="Unassembled WGS sequence"/>
</dbReference>